<gene>
    <name evidence="2" type="ORF">NEIMUCOT_04262</name>
</gene>
<keyword evidence="1" id="KW-1133">Transmembrane helix</keyword>
<keyword evidence="1" id="KW-0472">Membrane</keyword>
<dbReference type="AlphaFoldDB" id="D2ZUH5"/>
<evidence type="ECO:0000313" key="2">
    <source>
        <dbReference type="EMBL" id="EFC89359.1"/>
    </source>
</evidence>
<keyword evidence="1" id="KW-0812">Transmembrane</keyword>
<organism evidence="2 3">
    <name type="scientific">Neisseria mucosa (strain ATCC 25996 / DSM 4631 / NCTC 10774 / M26)</name>
    <dbReference type="NCBI Taxonomy" id="546266"/>
    <lineage>
        <taxon>Bacteria</taxon>
        <taxon>Pseudomonadati</taxon>
        <taxon>Pseudomonadota</taxon>
        <taxon>Betaproteobacteria</taxon>
        <taxon>Neisseriales</taxon>
        <taxon>Neisseriaceae</taxon>
        <taxon>Neisseria</taxon>
    </lineage>
</organism>
<accession>D2ZUH5</accession>
<evidence type="ECO:0000313" key="3">
    <source>
        <dbReference type="Proteomes" id="UP000003344"/>
    </source>
</evidence>
<evidence type="ECO:0000256" key="1">
    <source>
        <dbReference type="SAM" id="Phobius"/>
    </source>
</evidence>
<dbReference type="Proteomes" id="UP000003344">
    <property type="component" value="Unassembled WGS sequence"/>
</dbReference>
<dbReference type="EMBL" id="ACDX02000003">
    <property type="protein sequence ID" value="EFC89359.1"/>
    <property type="molecule type" value="Genomic_DNA"/>
</dbReference>
<reference evidence="2 3" key="1">
    <citation type="submission" date="2009-10" db="EMBL/GenBank/DDBJ databases">
        <authorList>
            <person name="Weinstock G."/>
            <person name="Sodergren E."/>
            <person name="Clifton S."/>
            <person name="Fulton L."/>
            <person name="Fulton B."/>
            <person name="Courtney L."/>
            <person name="Fronick C."/>
            <person name="Harrison M."/>
            <person name="Strong C."/>
            <person name="Farmer C."/>
            <person name="Delahaunty K."/>
            <person name="Markovic C."/>
            <person name="Hall O."/>
            <person name="Minx P."/>
            <person name="Tomlinson C."/>
            <person name="Mitreva M."/>
            <person name="Nelson J."/>
            <person name="Hou S."/>
            <person name="Wollam A."/>
            <person name="Pepin K.H."/>
            <person name="Johnson M."/>
            <person name="Bhonagiri V."/>
            <person name="Nash W.E."/>
            <person name="Warren W."/>
            <person name="Chinwalla A."/>
            <person name="Mardis E.R."/>
            <person name="Wilson R.K."/>
        </authorList>
    </citation>
    <scope>NUCLEOTIDE SEQUENCE [LARGE SCALE GENOMIC DNA]</scope>
    <source>
        <strain evidence="3">ATCC 25996 / DSM 4631 / NCTC 10774 / M26</strain>
    </source>
</reference>
<feature type="transmembrane region" description="Helical" evidence="1">
    <location>
        <begin position="12"/>
        <end position="31"/>
    </location>
</feature>
<protein>
    <submittedName>
        <fullName evidence="2">Uncharacterized protein</fullName>
    </submittedName>
</protein>
<sequence length="39" mass="4773">MEVFLWKYESWQIQNLGLIVTFLQSFLKYFFIPSNPESK</sequence>
<dbReference type="STRING" id="546266.NEIMUCOT_04262"/>
<proteinExistence type="predicted"/>
<name>D2ZUH5_NEIM2</name>
<comment type="caution">
    <text evidence="2">The sequence shown here is derived from an EMBL/GenBank/DDBJ whole genome shotgun (WGS) entry which is preliminary data.</text>
</comment>